<protein>
    <submittedName>
        <fullName evidence="1">Uncharacterized protein</fullName>
    </submittedName>
</protein>
<evidence type="ECO:0000313" key="2">
    <source>
        <dbReference type="Proteomes" id="UP000708148"/>
    </source>
</evidence>
<gene>
    <name evidence="1" type="ORF">OSTQU699_LOCUS2445</name>
</gene>
<sequence>MSRGWCIWGHQALMAYGRTYKRSLMHWGCTNREHSSSRVCKDKCTPQRWLPWAGVCQKLQFFSACDEPDMQCFLGHMFLTGECQKDILSFLEWYLWQGRSRLVASMNIDRKHHDAPPWASELIRLLGAEDALEEAEKCAGSPLERLKSSSDVVIFALQGLKLNEAAAQVKRTLDTLSDGGPSRARMAVVDGSRVLCQPGPSISESLEVLLEVLHPEAQPFGHQGELWRSLGREMA</sequence>
<accession>A0A8S1ISZ2</accession>
<comment type="caution">
    <text evidence="1">The sequence shown here is derived from an EMBL/GenBank/DDBJ whole genome shotgun (WGS) entry which is preliminary data.</text>
</comment>
<proteinExistence type="predicted"/>
<keyword evidence="2" id="KW-1185">Reference proteome</keyword>
<dbReference type="Proteomes" id="UP000708148">
    <property type="component" value="Unassembled WGS sequence"/>
</dbReference>
<name>A0A8S1ISZ2_9CHLO</name>
<dbReference type="OrthoDB" id="2011960at2759"/>
<organism evidence="1 2">
    <name type="scientific">Ostreobium quekettii</name>
    <dbReference type="NCBI Taxonomy" id="121088"/>
    <lineage>
        <taxon>Eukaryota</taxon>
        <taxon>Viridiplantae</taxon>
        <taxon>Chlorophyta</taxon>
        <taxon>core chlorophytes</taxon>
        <taxon>Ulvophyceae</taxon>
        <taxon>TCBD clade</taxon>
        <taxon>Bryopsidales</taxon>
        <taxon>Ostreobineae</taxon>
        <taxon>Ostreobiaceae</taxon>
        <taxon>Ostreobium</taxon>
    </lineage>
</organism>
<reference evidence="1" key="1">
    <citation type="submission" date="2020-12" db="EMBL/GenBank/DDBJ databases">
        <authorList>
            <person name="Iha C."/>
        </authorList>
    </citation>
    <scope>NUCLEOTIDE SEQUENCE</scope>
</reference>
<dbReference type="AlphaFoldDB" id="A0A8S1ISZ2"/>
<dbReference type="EMBL" id="CAJHUC010000601">
    <property type="protein sequence ID" value="CAD7697084.1"/>
    <property type="molecule type" value="Genomic_DNA"/>
</dbReference>
<evidence type="ECO:0000313" key="1">
    <source>
        <dbReference type="EMBL" id="CAD7697084.1"/>
    </source>
</evidence>